<dbReference type="HOGENOM" id="CLU_1038495_0_0_1"/>
<evidence type="ECO:0008006" key="3">
    <source>
        <dbReference type="Google" id="ProtNLM"/>
    </source>
</evidence>
<accession>A0A0D0BT99</accession>
<keyword evidence="2" id="KW-1185">Reference proteome</keyword>
<proteinExistence type="predicted"/>
<dbReference type="AlphaFoldDB" id="A0A0D0BT99"/>
<gene>
    <name evidence="1" type="ORF">GYMLUDRAFT_250946</name>
</gene>
<dbReference type="EMBL" id="KN834837">
    <property type="protein sequence ID" value="KIK52819.1"/>
    <property type="molecule type" value="Genomic_DNA"/>
</dbReference>
<sequence length="268" mass="30551">MDLTSEPILSDLHGFTWDEVQVIAEHLQPRLTDGERLRLREQLESECPSHRLVNKTEGVSQLHYAPFGVFTIVGSFSFQTPTIFKFSKHNVPWLHQLLTAALLRLIERGFSLEKGVPVSMTDLVGTDDPAYSWVMSVLSLKQQFLQSIFYCAVNCETIRSSLKNYFQLLPLHAQMKYKEAIQHVLQQILSHYPTIVELKVQKHLSGADGYVDVFVITPEAYLIIELKSVPWDCLKNASGTRKIQHPSEIPSNDKSILSLLQYILSSRQ</sequence>
<protein>
    <recommendedName>
        <fullName evidence="3">NERD domain-containing protein</fullName>
    </recommendedName>
</protein>
<name>A0A0D0BT99_9AGAR</name>
<reference evidence="1 2" key="1">
    <citation type="submission" date="2014-04" db="EMBL/GenBank/DDBJ databases">
        <title>Evolutionary Origins and Diversification of the Mycorrhizal Mutualists.</title>
        <authorList>
            <consortium name="DOE Joint Genome Institute"/>
            <consortium name="Mycorrhizal Genomics Consortium"/>
            <person name="Kohler A."/>
            <person name="Kuo A."/>
            <person name="Nagy L.G."/>
            <person name="Floudas D."/>
            <person name="Copeland A."/>
            <person name="Barry K.W."/>
            <person name="Cichocki N."/>
            <person name="Veneault-Fourrey C."/>
            <person name="LaButti K."/>
            <person name="Lindquist E.A."/>
            <person name="Lipzen A."/>
            <person name="Lundell T."/>
            <person name="Morin E."/>
            <person name="Murat C."/>
            <person name="Riley R."/>
            <person name="Ohm R."/>
            <person name="Sun H."/>
            <person name="Tunlid A."/>
            <person name="Henrissat B."/>
            <person name="Grigoriev I.V."/>
            <person name="Hibbett D.S."/>
            <person name="Martin F."/>
        </authorList>
    </citation>
    <scope>NUCLEOTIDE SEQUENCE [LARGE SCALE GENOMIC DNA]</scope>
    <source>
        <strain evidence="1 2">FD-317 M1</strain>
    </source>
</reference>
<evidence type="ECO:0000313" key="2">
    <source>
        <dbReference type="Proteomes" id="UP000053593"/>
    </source>
</evidence>
<evidence type="ECO:0000313" key="1">
    <source>
        <dbReference type="EMBL" id="KIK52819.1"/>
    </source>
</evidence>
<dbReference type="Proteomes" id="UP000053593">
    <property type="component" value="Unassembled WGS sequence"/>
</dbReference>
<organism evidence="1 2">
    <name type="scientific">Collybiopsis luxurians FD-317 M1</name>
    <dbReference type="NCBI Taxonomy" id="944289"/>
    <lineage>
        <taxon>Eukaryota</taxon>
        <taxon>Fungi</taxon>
        <taxon>Dikarya</taxon>
        <taxon>Basidiomycota</taxon>
        <taxon>Agaricomycotina</taxon>
        <taxon>Agaricomycetes</taxon>
        <taxon>Agaricomycetidae</taxon>
        <taxon>Agaricales</taxon>
        <taxon>Marasmiineae</taxon>
        <taxon>Omphalotaceae</taxon>
        <taxon>Collybiopsis</taxon>
        <taxon>Collybiopsis luxurians</taxon>
    </lineage>
</organism>